<protein>
    <recommendedName>
        <fullName evidence="4">Terminase small subunit</fullName>
    </recommendedName>
</protein>
<evidence type="ECO:0008006" key="4">
    <source>
        <dbReference type="Google" id="ProtNLM"/>
    </source>
</evidence>
<reference evidence="2 3" key="1">
    <citation type="submission" date="2021-03" db="EMBL/GenBank/DDBJ databases">
        <title>Genomic Encyclopedia of Type Strains, Phase IV (KMG-IV): sequencing the most valuable type-strain genomes for metagenomic binning, comparative biology and taxonomic classification.</title>
        <authorList>
            <person name="Goeker M."/>
        </authorList>
    </citation>
    <scope>NUCLEOTIDE SEQUENCE [LARGE SCALE GENOMIC DNA]</scope>
    <source>
        <strain evidence="2 3">DSM 21600</strain>
    </source>
</reference>
<name>A0ABS4E2F5_9HYPH</name>
<evidence type="ECO:0000256" key="1">
    <source>
        <dbReference type="SAM" id="MobiDB-lite"/>
    </source>
</evidence>
<keyword evidence="3" id="KW-1185">Reference proteome</keyword>
<dbReference type="Proteomes" id="UP000759443">
    <property type="component" value="Unassembled WGS sequence"/>
</dbReference>
<dbReference type="EMBL" id="JAGGJU010000010">
    <property type="protein sequence ID" value="MBP1852131.1"/>
    <property type="molecule type" value="Genomic_DNA"/>
</dbReference>
<accession>A0ABS4E2F5</accession>
<comment type="caution">
    <text evidence="2">The sequence shown here is derived from an EMBL/GenBank/DDBJ whole genome shotgun (WGS) entry which is preliminary data.</text>
</comment>
<organism evidence="2 3">
    <name type="scientific">Rhizobium halophytocola</name>
    <dbReference type="NCBI Taxonomy" id="735519"/>
    <lineage>
        <taxon>Bacteria</taxon>
        <taxon>Pseudomonadati</taxon>
        <taxon>Pseudomonadota</taxon>
        <taxon>Alphaproteobacteria</taxon>
        <taxon>Hyphomicrobiales</taxon>
        <taxon>Rhizobiaceae</taxon>
        <taxon>Rhizobium/Agrobacterium group</taxon>
        <taxon>Rhizobium</taxon>
    </lineage>
</organism>
<proteinExistence type="predicted"/>
<feature type="compositionally biased region" description="Polar residues" evidence="1">
    <location>
        <begin position="73"/>
        <end position="94"/>
    </location>
</feature>
<dbReference type="RefSeq" id="WP_209946979.1">
    <property type="nucleotide sequence ID" value="NZ_JAGGJU010000010.1"/>
</dbReference>
<sequence length="207" mass="22947">MEEEWISITEAAQRLTVTGDRIDRSTLSRYLKQHGEALPLKADGKSNLVDFNALVAHRAENIRIRVAAPAPGQPSSRATASTGGDRFTGTQSNGAARKAQAEAELREMDLAKRRREVTPIDEVDQAGRDAVAMMLGAFERAIESEGQTLSLKYGWDERTVRLALKTFTRAGLGVFNRQILERLDAMRRQEDASEAGFDEETETRALQ</sequence>
<feature type="region of interest" description="Disordered" evidence="1">
    <location>
        <begin position="68"/>
        <end position="98"/>
    </location>
</feature>
<evidence type="ECO:0000313" key="3">
    <source>
        <dbReference type="Proteomes" id="UP000759443"/>
    </source>
</evidence>
<evidence type="ECO:0000313" key="2">
    <source>
        <dbReference type="EMBL" id="MBP1852131.1"/>
    </source>
</evidence>
<gene>
    <name evidence="2" type="ORF">J2Z17_003586</name>
</gene>